<evidence type="ECO:0000256" key="1">
    <source>
        <dbReference type="SAM" id="SignalP"/>
    </source>
</evidence>
<proteinExistence type="predicted"/>
<protein>
    <recommendedName>
        <fullName evidence="4">DUF732 domain-containing protein</fullName>
    </recommendedName>
</protein>
<dbReference type="Proteomes" id="UP000586827">
    <property type="component" value="Unassembled WGS sequence"/>
</dbReference>
<gene>
    <name evidence="2" type="ORF">HLB23_23095</name>
</gene>
<keyword evidence="3" id="KW-1185">Reference proteome</keyword>
<feature type="chain" id="PRO_5032449418" description="DUF732 domain-containing protein" evidence="1">
    <location>
        <begin position="24"/>
        <end position="107"/>
    </location>
</feature>
<evidence type="ECO:0008006" key="4">
    <source>
        <dbReference type="Google" id="ProtNLM"/>
    </source>
</evidence>
<evidence type="ECO:0000313" key="2">
    <source>
        <dbReference type="EMBL" id="NNH72714.1"/>
    </source>
</evidence>
<accession>A0A849C251</accession>
<organism evidence="2 3">
    <name type="scientific">Nocardia uniformis</name>
    <dbReference type="NCBI Taxonomy" id="53432"/>
    <lineage>
        <taxon>Bacteria</taxon>
        <taxon>Bacillati</taxon>
        <taxon>Actinomycetota</taxon>
        <taxon>Actinomycetes</taxon>
        <taxon>Mycobacteriales</taxon>
        <taxon>Nocardiaceae</taxon>
        <taxon>Nocardia</taxon>
    </lineage>
</organism>
<dbReference type="RefSeq" id="WP_157552881.1">
    <property type="nucleotide sequence ID" value="NZ_JABELX010000008.1"/>
</dbReference>
<comment type="caution">
    <text evidence="2">The sequence shown here is derived from an EMBL/GenBank/DDBJ whole genome shotgun (WGS) entry which is preliminary data.</text>
</comment>
<evidence type="ECO:0000313" key="3">
    <source>
        <dbReference type="Proteomes" id="UP000586827"/>
    </source>
</evidence>
<dbReference type="EMBL" id="JABELX010000008">
    <property type="protein sequence ID" value="NNH72714.1"/>
    <property type="molecule type" value="Genomic_DNA"/>
</dbReference>
<dbReference type="AlphaFoldDB" id="A0A849C251"/>
<sequence>MLRKSVVVVAASVAIMGFGGAVANAFTLQDEAKFFLMGDQQMSPEYKMLDVEIGHSTCQYLDYGIPGAKAELMAWDRENPDISMGILGLTETEIDTLVYCPQHLLAS</sequence>
<feature type="signal peptide" evidence="1">
    <location>
        <begin position="1"/>
        <end position="23"/>
    </location>
</feature>
<name>A0A849C251_9NOCA</name>
<reference evidence="2 3" key="1">
    <citation type="submission" date="2020-05" db="EMBL/GenBank/DDBJ databases">
        <title>MicrobeNet Type strains.</title>
        <authorList>
            <person name="Nicholson A.C."/>
        </authorList>
    </citation>
    <scope>NUCLEOTIDE SEQUENCE [LARGE SCALE GENOMIC DNA]</scope>
    <source>
        <strain evidence="2 3">JCM 3224</strain>
    </source>
</reference>
<keyword evidence="1" id="KW-0732">Signal</keyword>